<feature type="transmembrane region" description="Helical" evidence="5">
    <location>
        <begin position="23"/>
        <end position="40"/>
    </location>
</feature>
<keyword evidence="3 5" id="KW-1133">Transmembrane helix</keyword>
<feature type="transmembrane region" description="Helical" evidence="5">
    <location>
        <begin position="302"/>
        <end position="321"/>
    </location>
</feature>
<dbReference type="InterPro" id="IPR051533">
    <property type="entry name" value="WaaL-like"/>
</dbReference>
<proteinExistence type="predicted"/>
<dbReference type="AlphaFoldDB" id="A0A917Q1M5"/>
<evidence type="ECO:0000256" key="1">
    <source>
        <dbReference type="ARBA" id="ARBA00004141"/>
    </source>
</evidence>
<keyword evidence="8" id="KW-1185">Reference proteome</keyword>
<dbReference type="PANTHER" id="PTHR37422">
    <property type="entry name" value="TEICHURONIC ACID BIOSYNTHESIS PROTEIN TUAE"/>
    <property type="match status" value="1"/>
</dbReference>
<comment type="caution">
    <text evidence="7">The sequence shown here is derived from an EMBL/GenBank/DDBJ whole genome shotgun (WGS) entry which is preliminary data.</text>
</comment>
<dbReference type="RefSeq" id="WP_188633941.1">
    <property type="nucleotide sequence ID" value="NZ_BMNQ01000062.1"/>
</dbReference>
<feature type="transmembrane region" description="Helical" evidence="5">
    <location>
        <begin position="196"/>
        <end position="212"/>
    </location>
</feature>
<feature type="transmembrane region" description="Helical" evidence="5">
    <location>
        <begin position="173"/>
        <end position="190"/>
    </location>
</feature>
<dbReference type="InterPro" id="IPR007016">
    <property type="entry name" value="O-antigen_ligase-rel_domated"/>
</dbReference>
<dbReference type="Pfam" id="PF04932">
    <property type="entry name" value="Wzy_C"/>
    <property type="match status" value="1"/>
</dbReference>
<evidence type="ECO:0000256" key="5">
    <source>
        <dbReference type="SAM" id="Phobius"/>
    </source>
</evidence>
<evidence type="ECO:0000256" key="2">
    <source>
        <dbReference type="ARBA" id="ARBA00022692"/>
    </source>
</evidence>
<feature type="domain" description="O-antigen ligase-related" evidence="6">
    <location>
        <begin position="180"/>
        <end position="310"/>
    </location>
</feature>
<sequence>MKQLTCTIAFSSIVFIEPAPYDVLLTGSVVIAILGGYTAYTTIHFWPVMMMLLFLETNIVSLYFIKEVSSASYFLIITVYCIVTWSGLIGVLAYFGSRILPLLFRSYVVAGLLVTIPGVVAYFSHLPMLDMLLWNNERVKGLFMDPNVFGPFLIPGALYALRNIGKTRQSKKLLYSWLGIFLLFSIGILLSFSRAAWGHFILALGIYFLLNNERPIRRFKTLFILTVVLIPVLIYMVMATDVGDLFFARTSLQGYDETRFEQQGESLDYMMTYPLGFGPGQSEQFLSQSTHSLFVRILSENGLFGIVLFAGFFLITLSRSIYMGKVSSSNKGYFVIVTSCLIGIAFNSLFIDTLHWRHFWLLLALPWMKVER</sequence>
<feature type="transmembrane region" description="Helical" evidence="5">
    <location>
        <begin position="333"/>
        <end position="351"/>
    </location>
</feature>
<organism evidence="7 8">
    <name type="scientific">Lentibacillus kapialis</name>
    <dbReference type="NCBI Taxonomy" id="340214"/>
    <lineage>
        <taxon>Bacteria</taxon>
        <taxon>Bacillati</taxon>
        <taxon>Bacillota</taxon>
        <taxon>Bacilli</taxon>
        <taxon>Bacillales</taxon>
        <taxon>Bacillaceae</taxon>
        <taxon>Lentibacillus</taxon>
    </lineage>
</organism>
<comment type="subcellular location">
    <subcellularLocation>
        <location evidence="1">Membrane</location>
        <topology evidence="1">Multi-pass membrane protein</topology>
    </subcellularLocation>
</comment>
<reference evidence="7" key="1">
    <citation type="journal article" date="2014" name="Int. J. Syst. Evol. Microbiol.">
        <title>Complete genome sequence of Corynebacterium casei LMG S-19264T (=DSM 44701T), isolated from a smear-ripened cheese.</title>
        <authorList>
            <consortium name="US DOE Joint Genome Institute (JGI-PGF)"/>
            <person name="Walter F."/>
            <person name="Albersmeier A."/>
            <person name="Kalinowski J."/>
            <person name="Ruckert C."/>
        </authorList>
    </citation>
    <scope>NUCLEOTIDE SEQUENCE</scope>
    <source>
        <strain evidence="7">JCM 12580</strain>
    </source>
</reference>
<keyword evidence="4 5" id="KW-0472">Membrane</keyword>
<dbReference type="Proteomes" id="UP000658382">
    <property type="component" value="Unassembled WGS sequence"/>
</dbReference>
<protein>
    <submittedName>
        <fullName evidence="7">Membrane protein</fullName>
    </submittedName>
</protein>
<evidence type="ECO:0000259" key="6">
    <source>
        <dbReference type="Pfam" id="PF04932"/>
    </source>
</evidence>
<evidence type="ECO:0000313" key="7">
    <source>
        <dbReference type="EMBL" id="GGK05758.1"/>
    </source>
</evidence>
<feature type="transmembrane region" description="Helical" evidence="5">
    <location>
        <begin position="102"/>
        <end position="123"/>
    </location>
</feature>
<evidence type="ECO:0000313" key="8">
    <source>
        <dbReference type="Proteomes" id="UP000658382"/>
    </source>
</evidence>
<feature type="transmembrane region" description="Helical" evidence="5">
    <location>
        <begin position="71"/>
        <end position="95"/>
    </location>
</feature>
<evidence type="ECO:0000256" key="3">
    <source>
        <dbReference type="ARBA" id="ARBA00022989"/>
    </source>
</evidence>
<name>A0A917Q1M5_9BACI</name>
<dbReference type="PANTHER" id="PTHR37422:SF13">
    <property type="entry name" value="LIPOPOLYSACCHARIDE BIOSYNTHESIS PROTEIN PA4999-RELATED"/>
    <property type="match status" value="1"/>
</dbReference>
<dbReference type="GO" id="GO:0016020">
    <property type="term" value="C:membrane"/>
    <property type="evidence" value="ECO:0007669"/>
    <property type="project" value="UniProtKB-SubCell"/>
</dbReference>
<gene>
    <name evidence="7" type="ORF">GCM10007063_30170</name>
</gene>
<feature type="transmembrane region" description="Helical" evidence="5">
    <location>
        <begin position="143"/>
        <end position="161"/>
    </location>
</feature>
<keyword evidence="2 5" id="KW-0812">Transmembrane</keyword>
<evidence type="ECO:0000256" key="4">
    <source>
        <dbReference type="ARBA" id="ARBA00023136"/>
    </source>
</evidence>
<reference evidence="7" key="2">
    <citation type="submission" date="2020-09" db="EMBL/GenBank/DDBJ databases">
        <authorList>
            <person name="Sun Q."/>
            <person name="Ohkuma M."/>
        </authorList>
    </citation>
    <scope>NUCLEOTIDE SEQUENCE</scope>
    <source>
        <strain evidence="7">JCM 12580</strain>
    </source>
</reference>
<feature type="transmembrane region" description="Helical" evidence="5">
    <location>
        <begin position="219"/>
        <end position="238"/>
    </location>
</feature>
<dbReference type="EMBL" id="BMNQ01000062">
    <property type="protein sequence ID" value="GGK05758.1"/>
    <property type="molecule type" value="Genomic_DNA"/>
</dbReference>
<accession>A0A917Q1M5</accession>